<name>A0A7J3I5H3_9CREN</name>
<keyword evidence="1 2" id="KW-0378">Hydrolase</keyword>
<dbReference type="EMBL" id="DTAI01000008">
    <property type="protein sequence ID" value="HGN35960.1"/>
    <property type="molecule type" value="Genomic_DNA"/>
</dbReference>
<dbReference type="EMBL" id="DTBZ01000168">
    <property type="protein sequence ID" value="HGQ19078.1"/>
    <property type="molecule type" value="Genomic_DNA"/>
</dbReference>
<evidence type="ECO:0000313" key="5">
    <source>
        <dbReference type="EMBL" id="HGQ19078.1"/>
    </source>
</evidence>
<reference evidence="4" key="1">
    <citation type="journal article" date="2020" name="mSystems">
        <title>Genome- and Community-Level Interaction Insights into Carbon Utilization and Element Cycling Functions of Hydrothermarchaeota in Hydrothermal Sediment.</title>
        <authorList>
            <person name="Zhou Z."/>
            <person name="Liu Y."/>
            <person name="Xu W."/>
            <person name="Pan J."/>
            <person name="Luo Z.H."/>
            <person name="Li M."/>
        </authorList>
    </citation>
    <scope>NUCLEOTIDE SEQUENCE [LARGE SCALE GENOMIC DNA]</scope>
    <source>
        <strain evidence="4">SpSt-618</strain>
        <strain evidence="5">SpSt-657</strain>
    </source>
</reference>
<feature type="domain" description="Metallo-beta-lactamase" evidence="3">
    <location>
        <begin position="8"/>
        <end position="193"/>
    </location>
</feature>
<dbReference type="SMART" id="SM00849">
    <property type="entry name" value="Lactamase_B"/>
    <property type="match status" value="1"/>
</dbReference>
<protein>
    <recommendedName>
        <fullName evidence="2">UPF0173 metal-dependent hydrolase ENT87_00185</fullName>
    </recommendedName>
</protein>
<dbReference type="HAMAP" id="MF_00457">
    <property type="entry name" value="UPF0173"/>
    <property type="match status" value="1"/>
</dbReference>
<sequence length="231" mass="25843">MFSIKWLGHAAFVIELANRIVLIDPWITNPLSPYKSVDSFIKEYHRIDYMIVTHDHGDHVGESVELLRRYRDVKICGIFELAEHLASEAKAIDRSVPGNIGGPIKLDELVTIVFTPANHSSSKGVASGVVIISENFSIYHAGDTGLFSEMALISELYKPTVALLPIGGHFTMGVKEAVKAVELLKPRYVIPMHYNTFDVIKAEPTEFSKMVEDRRLDTTVIILKPGEKYSF</sequence>
<dbReference type="Pfam" id="PF12706">
    <property type="entry name" value="Lactamase_B_2"/>
    <property type="match status" value="1"/>
</dbReference>
<dbReference type="InterPro" id="IPR050114">
    <property type="entry name" value="UPF0173_UPF0282_UlaG_hydrolase"/>
</dbReference>
<evidence type="ECO:0000313" key="4">
    <source>
        <dbReference type="EMBL" id="HGN35960.1"/>
    </source>
</evidence>
<dbReference type="InterPro" id="IPR022877">
    <property type="entry name" value="UPF0173"/>
</dbReference>
<dbReference type="PANTHER" id="PTHR43546:SF3">
    <property type="entry name" value="UPF0173 METAL-DEPENDENT HYDROLASE MJ1163"/>
    <property type="match status" value="1"/>
</dbReference>
<accession>A0A7J3I5H3</accession>
<dbReference type="GO" id="GO:0016787">
    <property type="term" value="F:hydrolase activity"/>
    <property type="evidence" value="ECO:0007669"/>
    <property type="project" value="UniProtKB-UniRule"/>
</dbReference>
<evidence type="ECO:0000256" key="1">
    <source>
        <dbReference type="ARBA" id="ARBA00022801"/>
    </source>
</evidence>
<dbReference type="AlphaFoldDB" id="A0A7J3I5H3"/>
<proteinExistence type="inferred from homology"/>
<dbReference type="InterPro" id="IPR036866">
    <property type="entry name" value="RibonucZ/Hydroxyglut_hydro"/>
</dbReference>
<dbReference type="InterPro" id="IPR001279">
    <property type="entry name" value="Metallo-B-lactamas"/>
</dbReference>
<organism evidence="4">
    <name type="scientific">Ignisphaera aggregans</name>
    <dbReference type="NCBI Taxonomy" id="334771"/>
    <lineage>
        <taxon>Archaea</taxon>
        <taxon>Thermoproteota</taxon>
        <taxon>Thermoprotei</taxon>
        <taxon>Desulfurococcales</taxon>
        <taxon>Desulfurococcaceae</taxon>
        <taxon>Ignisphaera</taxon>
    </lineage>
</organism>
<dbReference type="NCBIfam" id="NF001911">
    <property type="entry name" value="PRK00685.1"/>
    <property type="match status" value="1"/>
</dbReference>
<comment type="similarity">
    <text evidence="2">Belongs to the UPF0173 family.</text>
</comment>
<dbReference type="Gene3D" id="3.60.15.10">
    <property type="entry name" value="Ribonuclease Z/Hydroxyacylglutathione hydrolase-like"/>
    <property type="match status" value="1"/>
</dbReference>
<dbReference type="PANTHER" id="PTHR43546">
    <property type="entry name" value="UPF0173 METAL-DEPENDENT HYDROLASE MJ1163-RELATED"/>
    <property type="match status" value="1"/>
</dbReference>
<evidence type="ECO:0000259" key="3">
    <source>
        <dbReference type="SMART" id="SM00849"/>
    </source>
</evidence>
<gene>
    <name evidence="4" type="ORF">ENT87_00185</name>
    <name evidence="5" type="ORF">ENU30_08945</name>
</gene>
<evidence type="ECO:0000256" key="2">
    <source>
        <dbReference type="HAMAP-Rule" id="MF_00457"/>
    </source>
</evidence>
<dbReference type="SUPFAM" id="SSF56281">
    <property type="entry name" value="Metallo-hydrolase/oxidoreductase"/>
    <property type="match status" value="1"/>
</dbReference>
<comment type="caution">
    <text evidence="4">The sequence shown here is derived from an EMBL/GenBank/DDBJ whole genome shotgun (WGS) entry which is preliminary data.</text>
</comment>